<feature type="domain" description="HTH luxR-type" evidence="3">
    <location>
        <begin position="900"/>
        <end position="967"/>
    </location>
</feature>
<dbReference type="InterPro" id="IPR000792">
    <property type="entry name" value="Tscrpt_reg_LuxR_C"/>
</dbReference>
<dbReference type="RefSeq" id="WP_146920676.1">
    <property type="nucleotide sequence ID" value="NZ_CP042430.1"/>
</dbReference>
<sequence>MFVLAHHLVGRGPELSRLDAALDDLDGGHARALEVVGAAGIGKTRLLAELAARADARGHIVLTGSGSDLDRDLPFWVFVDALDEYVAGVEPRRLANLDEEVRAELAQVFPALSDLGRGAAAGLQDERYRINRAVRELLERLAATKPMVLMLDDVHWADAASIDLTAALLHRPPAAAVLLVLASRPHQTPPRLAGAVRRAVRNGELTQIGLDPLTGEEAAAMLGRAPSDASAAALYEESGGNPFYLEQLARAGAAAAPSAPEGGLSVAEVQVPGPVAAALQEELELLAPPTRRILEGASVAGDPFERELAASASDVAEPAVMEAIDELLAVDLIRTTTVPRRFRFRHPIVRRAVYESAAVGRRIGAHERVADALADRGAAASARAHHVDIAARVGDAAAVAVLTQAGHDASRRAPATAARWFASALRLLPDTAPAAGRVELLLAGAAAQAATGRFAEAHAALIESLGLIAPDASPVRVRLVAACARVERLLGRHEQAHDRLAEALSDLPEATGPAAVALMLELAADEVYRLQYRAGQEWARRAVEAARAIGDPALTAAALATLARALAWGGEPEPAGRVWAEAAPMVDALTDDELAGRLDAAVELAGAEIYLDRFAEAGVHAERALAVGRATGQGQLFPGVYATLGVAWCMSGHLAEAAELLEAATEAARLSGNRAALAWALFCRAFVAVPAGDLRTAIATAQESLELATATGQGVIAARAAAVLAVALLDSGRPDRAAAALTDSVGEDLIAIPEVWRAYLLELMTRSRLALGDDDEARRAAAGARAAAEAVGLRSAAAMADRATAAVALAAGDAAAAAGLALRAAALSDAVGMPVEAGLARTIAGRALAQTGEQDRAVRELEQAAAELDRCGAVRHRDAAERELRRLGQHIHRRTRAGGASTGVGALTERELEIARLIVDRRTNGEIAGELFLSKKTVETHIRNMFRKLDAGSRVESARAVEEAERG</sequence>
<dbReference type="GO" id="GO:0003677">
    <property type="term" value="F:DNA binding"/>
    <property type="evidence" value="ECO:0007669"/>
    <property type="project" value="InterPro"/>
</dbReference>
<gene>
    <name evidence="4" type="ORF">FSW04_15110</name>
</gene>
<evidence type="ECO:0000313" key="5">
    <source>
        <dbReference type="Proteomes" id="UP000321805"/>
    </source>
</evidence>
<dbReference type="KEGG" id="bsol:FSW04_15110"/>
<keyword evidence="5" id="KW-1185">Reference proteome</keyword>
<evidence type="ECO:0000259" key="3">
    <source>
        <dbReference type="PROSITE" id="PS50043"/>
    </source>
</evidence>
<dbReference type="GO" id="GO:0005737">
    <property type="term" value="C:cytoplasm"/>
    <property type="evidence" value="ECO:0007669"/>
    <property type="project" value="TreeGrafter"/>
</dbReference>
<dbReference type="SUPFAM" id="SSF52540">
    <property type="entry name" value="P-loop containing nucleoside triphosphate hydrolases"/>
    <property type="match status" value="1"/>
</dbReference>
<dbReference type="InterPro" id="IPR036388">
    <property type="entry name" value="WH-like_DNA-bd_sf"/>
</dbReference>
<dbReference type="Pfam" id="PF00196">
    <property type="entry name" value="GerE"/>
    <property type="match status" value="1"/>
</dbReference>
<dbReference type="PROSITE" id="PS50043">
    <property type="entry name" value="HTH_LUXR_2"/>
    <property type="match status" value="1"/>
</dbReference>
<dbReference type="PRINTS" id="PR00038">
    <property type="entry name" value="HTHLUXR"/>
</dbReference>
<dbReference type="Gene3D" id="3.40.50.300">
    <property type="entry name" value="P-loop containing nucleotide triphosphate hydrolases"/>
    <property type="match status" value="1"/>
</dbReference>
<dbReference type="AlphaFoldDB" id="A0A5B8U6K8"/>
<evidence type="ECO:0000256" key="1">
    <source>
        <dbReference type="ARBA" id="ARBA00022741"/>
    </source>
</evidence>
<dbReference type="Proteomes" id="UP000321805">
    <property type="component" value="Chromosome"/>
</dbReference>
<protein>
    <submittedName>
        <fullName evidence="4">AAA family ATPase</fullName>
    </submittedName>
</protein>
<keyword evidence="1" id="KW-0547">Nucleotide-binding</keyword>
<accession>A0A5B8U6K8</accession>
<dbReference type="SUPFAM" id="SSF46894">
    <property type="entry name" value="C-terminal effector domain of the bipartite response regulators"/>
    <property type="match status" value="1"/>
</dbReference>
<organism evidence="4 5">
    <name type="scientific">Baekduia soli</name>
    <dbReference type="NCBI Taxonomy" id="496014"/>
    <lineage>
        <taxon>Bacteria</taxon>
        <taxon>Bacillati</taxon>
        <taxon>Actinomycetota</taxon>
        <taxon>Thermoleophilia</taxon>
        <taxon>Solirubrobacterales</taxon>
        <taxon>Baekduiaceae</taxon>
        <taxon>Baekduia</taxon>
    </lineage>
</organism>
<evidence type="ECO:0000256" key="2">
    <source>
        <dbReference type="ARBA" id="ARBA00022840"/>
    </source>
</evidence>
<dbReference type="InterPro" id="IPR016032">
    <property type="entry name" value="Sig_transdc_resp-reg_C-effctor"/>
</dbReference>
<dbReference type="InterPro" id="IPR041664">
    <property type="entry name" value="AAA_16"/>
</dbReference>
<dbReference type="SUPFAM" id="SSF48452">
    <property type="entry name" value="TPR-like"/>
    <property type="match status" value="1"/>
</dbReference>
<dbReference type="OrthoDB" id="4500249at2"/>
<dbReference type="GO" id="GO:0004016">
    <property type="term" value="F:adenylate cyclase activity"/>
    <property type="evidence" value="ECO:0007669"/>
    <property type="project" value="TreeGrafter"/>
</dbReference>
<dbReference type="GO" id="GO:0006355">
    <property type="term" value="P:regulation of DNA-templated transcription"/>
    <property type="evidence" value="ECO:0007669"/>
    <property type="project" value="InterPro"/>
</dbReference>
<dbReference type="Gene3D" id="1.25.40.10">
    <property type="entry name" value="Tetratricopeptide repeat domain"/>
    <property type="match status" value="2"/>
</dbReference>
<dbReference type="PANTHER" id="PTHR16305:SF35">
    <property type="entry name" value="TRANSCRIPTIONAL ACTIVATOR DOMAIN"/>
    <property type="match status" value="1"/>
</dbReference>
<dbReference type="Gene3D" id="1.10.10.10">
    <property type="entry name" value="Winged helix-like DNA-binding domain superfamily/Winged helix DNA-binding domain"/>
    <property type="match status" value="1"/>
</dbReference>
<dbReference type="EMBL" id="CP042430">
    <property type="protein sequence ID" value="QEC48769.1"/>
    <property type="molecule type" value="Genomic_DNA"/>
</dbReference>
<evidence type="ECO:0000313" key="4">
    <source>
        <dbReference type="EMBL" id="QEC48769.1"/>
    </source>
</evidence>
<dbReference type="CDD" id="cd06170">
    <property type="entry name" value="LuxR_C_like"/>
    <property type="match status" value="1"/>
</dbReference>
<name>A0A5B8U6K8_9ACTN</name>
<proteinExistence type="predicted"/>
<keyword evidence="2" id="KW-0067">ATP-binding</keyword>
<dbReference type="InterPro" id="IPR027417">
    <property type="entry name" value="P-loop_NTPase"/>
</dbReference>
<dbReference type="PANTHER" id="PTHR16305">
    <property type="entry name" value="TESTICULAR SOLUBLE ADENYLYL CYCLASE"/>
    <property type="match status" value="1"/>
</dbReference>
<dbReference type="GO" id="GO:0005524">
    <property type="term" value="F:ATP binding"/>
    <property type="evidence" value="ECO:0007669"/>
    <property type="project" value="UniProtKB-KW"/>
</dbReference>
<dbReference type="SMART" id="SM00421">
    <property type="entry name" value="HTH_LUXR"/>
    <property type="match status" value="1"/>
</dbReference>
<reference evidence="4 5" key="1">
    <citation type="journal article" date="2018" name="J. Microbiol.">
        <title>Baekduia soli gen. nov., sp. nov., a novel bacterium isolated from the soil of Baekdu Mountain and proposal of a novel family name, Baekduiaceae fam. nov.</title>
        <authorList>
            <person name="An D.S."/>
            <person name="Siddiqi M.Z."/>
            <person name="Kim K.H."/>
            <person name="Yu H.S."/>
            <person name="Im W.T."/>
        </authorList>
    </citation>
    <scope>NUCLEOTIDE SEQUENCE [LARGE SCALE GENOMIC DNA]</scope>
    <source>
        <strain evidence="4 5">BR7-21</strain>
    </source>
</reference>
<dbReference type="InterPro" id="IPR011990">
    <property type="entry name" value="TPR-like_helical_dom_sf"/>
</dbReference>
<dbReference type="Pfam" id="PF13191">
    <property type="entry name" value="AAA_16"/>
    <property type="match status" value="1"/>
</dbReference>